<evidence type="ECO:0000256" key="1">
    <source>
        <dbReference type="SAM" id="SignalP"/>
    </source>
</evidence>
<feature type="signal peptide" evidence="1">
    <location>
        <begin position="1"/>
        <end position="24"/>
    </location>
</feature>
<name>A0A918Z1V5_9GAMM</name>
<dbReference type="AlphaFoldDB" id="A0A918Z1V5"/>
<dbReference type="EMBL" id="BNCF01000006">
    <property type="protein sequence ID" value="GHE32710.1"/>
    <property type="molecule type" value="Genomic_DNA"/>
</dbReference>
<reference evidence="2" key="1">
    <citation type="journal article" date="2014" name="Int. J. Syst. Evol. Microbiol.">
        <title>Complete genome sequence of Corynebacterium casei LMG S-19264T (=DSM 44701T), isolated from a smear-ripened cheese.</title>
        <authorList>
            <consortium name="US DOE Joint Genome Institute (JGI-PGF)"/>
            <person name="Walter F."/>
            <person name="Albersmeier A."/>
            <person name="Kalinowski J."/>
            <person name="Ruckert C."/>
        </authorList>
    </citation>
    <scope>NUCLEOTIDE SEQUENCE</scope>
    <source>
        <strain evidence="2">KCTC 32020</strain>
    </source>
</reference>
<evidence type="ECO:0000313" key="2">
    <source>
        <dbReference type="EMBL" id="GHE32710.1"/>
    </source>
</evidence>
<comment type="caution">
    <text evidence="2">The sequence shown here is derived from an EMBL/GenBank/DDBJ whole genome shotgun (WGS) entry which is preliminary data.</text>
</comment>
<gene>
    <name evidence="2" type="ORF">GCM10007167_13410</name>
</gene>
<organism evidence="2 3">
    <name type="scientific">Vulcaniibacterium thermophilum</name>
    <dbReference type="NCBI Taxonomy" id="1169913"/>
    <lineage>
        <taxon>Bacteria</taxon>
        <taxon>Pseudomonadati</taxon>
        <taxon>Pseudomonadota</taxon>
        <taxon>Gammaproteobacteria</taxon>
        <taxon>Lysobacterales</taxon>
        <taxon>Lysobacteraceae</taxon>
        <taxon>Vulcaniibacterium</taxon>
    </lineage>
</organism>
<sequence>MRQHLFVVLMVLAGVLLADSPARAQNVTNCTNGCYISTCSSGVCTVWYCNSAGCRIVGSYRQQPRTASTPVQPRQLPEGGPAAFNQVCNIDVGDKCPIQTCVGDKCTVSIFDGQRFLPLTQTENVEHLIRRAPSPRP</sequence>
<evidence type="ECO:0000313" key="3">
    <source>
        <dbReference type="Proteomes" id="UP000636453"/>
    </source>
</evidence>
<dbReference type="OrthoDB" id="9899671at2"/>
<keyword evidence="3" id="KW-1185">Reference proteome</keyword>
<dbReference type="Proteomes" id="UP000636453">
    <property type="component" value="Unassembled WGS sequence"/>
</dbReference>
<feature type="chain" id="PRO_5038031429" evidence="1">
    <location>
        <begin position="25"/>
        <end position="137"/>
    </location>
</feature>
<proteinExistence type="predicted"/>
<accession>A0A918Z1V5</accession>
<dbReference type="RefSeq" id="WP_146473725.1">
    <property type="nucleotide sequence ID" value="NZ_BNCF01000006.1"/>
</dbReference>
<protein>
    <submittedName>
        <fullName evidence="2">Uncharacterized protein</fullName>
    </submittedName>
</protein>
<reference evidence="2" key="2">
    <citation type="submission" date="2020-09" db="EMBL/GenBank/DDBJ databases">
        <authorList>
            <person name="Sun Q."/>
            <person name="Kim S."/>
        </authorList>
    </citation>
    <scope>NUCLEOTIDE SEQUENCE</scope>
    <source>
        <strain evidence="2">KCTC 32020</strain>
    </source>
</reference>
<keyword evidence="1" id="KW-0732">Signal</keyword>